<feature type="binding site" evidence="8">
    <location>
        <position position="216"/>
    </location>
    <ligand>
        <name>Zn(2+)</name>
        <dbReference type="ChEBI" id="CHEBI:29105"/>
        <label>1</label>
    </ligand>
</feature>
<dbReference type="Pfam" id="PF01556">
    <property type="entry name" value="DnaJ_C"/>
    <property type="match status" value="1"/>
</dbReference>
<evidence type="ECO:0000259" key="11">
    <source>
        <dbReference type="PROSITE" id="PS51188"/>
    </source>
</evidence>
<feature type="binding site" evidence="8">
    <location>
        <position position="205"/>
    </location>
    <ligand>
        <name>Zn(2+)</name>
        <dbReference type="ChEBI" id="CHEBI:29105"/>
        <label>2</label>
    </ligand>
</feature>
<dbReference type="CDD" id="cd10747">
    <property type="entry name" value="DnaJ_C"/>
    <property type="match status" value="1"/>
</dbReference>
<evidence type="ECO:0000256" key="6">
    <source>
        <dbReference type="ARBA" id="ARBA00061004"/>
    </source>
</evidence>
<dbReference type="InterPro" id="IPR012724">
    <property type="entry name" value="DnaJ"/>
</dbReference>
<keyword evidence="8" id="KW-0963">Cytoplasm</keyword>
<keyword evidence="8" id="KW-0235">DNA replication</keyword>
<dbReference type="PANTHER" id="PTHR43096:SF52">
    <property type="entry name" value="DNAJ HOMOLOG 1, MITOCHONDRIAL-RELATED"/>
    <property type="match status" value="1"/>
</dbReference>
<evidence type="ECO:0000256" key="4">
    <source>
        <dbReference type="ARBA" id="ARBA00022833"/>
    </source>
</evidence>
<feature type="domain" description="J" evidence="10">
    <location>
        <begin position="4"/>
        <end position="66"/>
    </location>
</feature>
<gene>
    <name evidence="8" type="primary">dnaJ</name>
    <name evidence="12" type="ORF">A2478_04715</name>
</gene>
<evidence type="ECO:0000256" key="5">
    <source>
        <dbReference type="ARBA" id="ARBA00023186"/>
    </source>
</evidence>
<dbReference type="InterPro" id="IPR036869">
    <property type="entry name" value="J_dom_sf"/>
</dbReference>
<dbReference type="PANTHER" id="PTHR43096">
    <property type="entry name" value="DNAJ HOMOLOG 1, MITOCHONDRIAL-RELATED"/>
    <property type="match status" value="1"/>
</dbReference>
<dbReference type="Gene3D" id="2.10.230.10">
    <property type="entry name" value="Heat shock protein DnaJ, cysteine-rich domain"/>
    <property type="match status" value="1"/>
</dbReference>
<dbReference type="GO" id="GO:0005524">
    <property type="term" value="F:ATP binding"/>
    <property type="evidence" value="ECO:0007669"/>
    <property type="project" value="InterPro"/>
</dbReference>
<dbReference type="SUPFAM" id="SSF49493">
    <property type="entry name" value="HSP40/DnaJ peptide-binding domain"/>
    <property type="match status" value="2"/>
</dbReference>
<feature type="binding site" evidence="8">
    <location>
        <position position="162"/>
    </location>
    <ligand>
        <name>Zn(2+)</name>
        <dbReference type="ChEBI" id="CHEBI:29105"/>
        <label>1</label>
    </ligand>
</feature>
<dbReference type="PROSITE" id="PS51188">
    <property type="entry name" value="ZF_CR"/>
    <property type="match status" value="1"/>
</dbReference>
<dbReference type="GO" id="GO:0005737">
    <property type="term" value="C:cytoplasm"/>
    <property type="evidence" value="ECO:0007669"/>
    <property type="project" value="UniProtKB-SubCell"/>
</dbReference>
<name>A0A1F5SYM6_9BACT</name>
<dbReference type="FunFam" id="2.60.260.20:FF:000005">
    <property type="entry name" value="Chaperone protein dnaJ 1, mitochondrial"/>
    <property type="match status" value="1"/>
</dbReference>
<sequence>MSKDYYKILEVEKTASAEEVKKAFRKKAHEFHPDKPNGNEAKFKEVNEAYQVIGNVDKRTQYDQYGSTFDQQGGFGGGVGWDDFMKYARQGGSGSSSQNVNFDFGDLGDIFGDIFGFGGRSSSRRTNRGNDIEMDFELEFSESIFGVKKGIELYRDNKCSFCNGNLAEPGTPIKTCTTCGGSGQVIRVQRTMLGNFQTSSVCPDCRGEGKIVEKKCSHCAGSGIEKNTSKIEVQVPAGVENGMTLRLSGQGNAAHFGGVPGDLYLHLHIRQDKRYKRDANDLILSQPISMIQASLGDKIDVLTLDGPIELKIPAGTQPNNQFRLRGKGVPRMNGSGRGDLYVEVKIEIPKKLSRRQKKLLEEFAE</sequence>
<dbReference type="FunFam" id="2.10.230.10:FF:000002">
    <property type="entry name" value="Molecular chaperone DnaJ"/>
    <property type="match status" value="1"/>
</dbReference>
<dbReference type="SUPFAM" id="SSF57938">
    <property type="entry name" value="DnaJ/Hsp40 cysteine-rich domain"/>
    <property type="match status" value="1"/>
</dbReference>
<evidence type="ECO:0000256" key="8">
    <source>
        <dbReference type="HAMAP-Rule" id="MF_01152"/>
    </source>
</evidence>
<feature type="binding site" evidence="8">
    <location>
        <position position="159"/>
    </location>
    <ligand>
        <name>Zn(2+)</name>
        <dbReference type="ChEBI" id="CHEBI:29105"/>
        <label>1</label>
    </ligand>
</feature>
<feature type="binding site" evidence="8">
    <location>
        <position position="202"/>
    </location>
    <ligand>
        <name>Zn(2+)</name>
        <dbReference type="ChEBI" id="CHEBI:29105"/>
        <label>2</label>
    </ligand>
</feature>
<dbReference type="Proteomes" id="UP000179001">
    <property type="component" value="Unassembled WGS sequence"/>
</dbReference>
<dbReference type="EMBL" id="MFGJ01000007">
    <property type="protein sequence ID" value="OGF31759.1"/>
    <property type="molecule type" value="Genomic_DNA"/>
</dbReference>
<dbReference type="InterPro" id="IPR036410">
    <property type="entry name" value="HSP_DnaJ_Cys-rich_dom_sf"/>
</dbReference>
<dbReference type="GO" id="GO:0031072">
    <property type="term" value="F:heat shock protein binding"/>
    <property type="evidence" value="ECO:0007669"/>
    <property type="project" value="InterPro"/>
</dbReference>
<dbReference type="Pfam" id="PF00226">
    <property type="entry name" value="DnaJ"/>
    <property type="match status" value="1"/>
</dbReference>
<keyword evidence="3 8" id="KW-0863">Zinc-finger</keyword>
<comment type="caution">
    <text evidence="8">Lacks conserved residue(s) required for the propagation of feature annotation.</text>
</comment>
<feature type="binding site" evidence="8">
    <location>
        <position position="179"/>
    </location>
    <ligand>
        <name>Zn(2+)</name>
        <dbReference type="ChEBI" id="CHEBI:29105"/>
        <label>2</label>
    </ligand>
</feature>
<dbReference type="SMART" id="SM00271">
    <property type="entry name" value="DnaJ"/>
    <property type="match status" value="1"/>
</dbReference>
<evidence type="ECO:0000256" key="1">
    <source>
        <dbReference type="ARBA" id="ARBA00022723"/>
    </source>
</evidence>
<reference evidence="12 13" key="1">
    <citation type="journal article" date="2016" name="Nat. Commun.">
        <title>Thousands of microbial genomes shed light on interconnected biogeochemical processes in an aquifer system.</title>
        <authorList>
            <person name="Anantharaman K."/>
            <person name="Brown C.T."/>
            <person name="Hug L.A."/>
            <person name="Sharon I."/>
            <person name="Castelle C.J."/>
            <person name="Probst A.J."/>
            <person name="Thomas B.C."/>
            <person name="Singh A."/>
            <person name="Wilkins M.J."/>
            <person name="Karaoz U."/>
            <person name="Brodie E.L."/>
            <person name="Williams K.H."/>
            <person name="Hubbard S.S."/>
            <person name="Banfield J.F."/>
        </authorList>
    </citation>
    <scope>NUCLEOTIDE SEQUENCE [LARGE SCALE GENOMIC DNA]</scope>
</reference>
<dbReference type="STRING" id="1798002.A2478_04715"/>
<keyword evidence="1 8" id="KW-0479">Metal-binding</keyword>
<comment type="subcellular location">
    <subcellularLocation>
        <location evidence="8">Cytoplasm</location>
    </subcellularLocation>
</comment>
<comment type="similarity">
    <text evidence="6 8">Belongs to the DnaJ family.</text>
</comment>
<dbReference type="CDD" id="cd06257">
    <property type="entry name" value="DnaJ"/>
    <property type="match status" value="1"/>
</dbReference>
<dbReference type="SUPFAM" id="SSF46565">
    <property type="entry name" value="Chaperone J-domain"/>
    <property type="match status" value="1"/>
</dbReference>
<accession>A0A1F5SYM6</accession>
<feature type="binding site" evidence="8">
    <location>
        <position position="219"/>
    </location>
    <ligand>
        <name>Zn(2+)</name>
        <dbReference type="ChEBI" id="CHEBI:29105"/>
        <label>1</label>
    </ligand>
</feature>
<comment type="cofactor">
    <cofactor evidence="8">
        <name>Zn(2+)</name>
        <dbReference type="ChEBI" id="CHEBI:29105"/>
    </cofactor>
    <text evidence="8">Binds 2 Zn(2+) ions per monomer.</text>
</comment>
<feature type="zinc finger region" description="CR-type" evidence="9">
    <location>
        <begin position="146"/>
        <end position="228"/>
    </location>
</feature>
<dbReference type="GO" id="GO:0042026">
    <property type="term" value="P:protein refolding"/>
    <property type="evidence" value="ECO:0007669"/>
    <property type="project" value="TreeGrafter"/>
</dbReference>
<comment type="domain">
    <text evidence="8">The J domain is necessary and sufficient to stimulate DnaK ATPase activity. Zinc center 1 plays an important role in the autonomous, DnaK-independent chaperone activity of DnaJ. Zinc center 2 is essential for interaction with DnaK and for DnaJ activity.</text>
</comment>
<feature type="binding site" evidence="8">
    <location>
        <position position="176"/>
    </location>
    <ligand>
        <name>Zn(2+)</name>
        <dbReference type="ChEBI" id="CHEBI:29105"/>
        <label>2</label>
    </ligand>
</feature>
<evidence type="ECO:0000313" key="13">
    <source>
        <dbReference type="Proteomes" id="UP000179001"/>
    </source>
</evidence>
<dbReference type="InterPro" id="IPR001623">
    <property type="entry name" value="DnaJ_domain"/>
</dbReference>
<feature type="domain" description="CR-type" evidence="11">
    <location>
        <begin position="146"/>
        <end position="228"/>
    </location>
</feature>
<dbReference type="InterPro" id="IPR001305">
    <property type="entry name" value="HSP_DnaJ_Cys-rich_dom"/>
</dbReference>
<keyword evidence="2 8" id="KW-0677">Repeat</keyword>
<dbReference type="NCBIfam" id="NF008035">
    <property type="entry name" value="PRK10767.1"/>
    <property type="match status" value="1"/>
</dbReference>
<evidence type="ECO:0000259" key="10">
    <source>
        <dbReference type="PROSITE" id="PS50076"/>
    </source>
</evidence>
<dbReference type="PRINTS" id="PR00625">
    <property type="entry name" value="JDOMAIN"/>
</dbReference>
<dbReference type="GO" id="GO:0009408">
    <property type="term" value="P:response to heat"/>
    <property type="evidence" value="ECO:0007669"/>
    <property type="project" value="InterPro"/>
</dbReference>
<dbReference type="PROSITE" id="PS50076">
    <property type="entry name" value="DNAJ_2"/>
    <property type="match status" value="1"/>
</dbReference>
<comment type="caution">
    <text evidence="12">The sequence shown here is derived from an EMBL/GenBank/DDBJ whole genome shotgun (WGS) entry which is preliminary data.</text>
</comment>
<dbReference type="AlphaFoldDB" id="A0A1F5SYM6"/>
<dbReference type="GO" id="GO:0008270">
    <property type="term" value="F:zinc ion binding"/>
    <property type="evidence" value="ECO:0007669"/>
    <property type="project" value="UniProtKB-UniRule"/>
</dbReference>
<keyword evidence="5 8" id="KW-0143">Chaperone</keyword>
<evidence type="ECO:0000256" key="7">
    <source>
        <dbReference type="ARBA" id="ARBA00067609"/>
    </source>
</evidence>
<dbReference type="NCBIfam" id="TIGR02349">
    <property type="entry name" value="DnaJ_bact"/>
    <property type="match status" value="1"/>
</dbReference>
<evidence type="ECO:0000256" key="3">
    <source>
        <dbReference type="ARBA" id="ARBA00022771"/>
    </source>
</evidence>
<dbReference type="GO" id="GO:0006260">
    <property type="term" value="P:DNA replication"/>
    <property type="evidence" value="ECO:0007669"/>
    <property type="project" value="UniProtKB-KW"/>
</dbReference>
<proteinExistence type="inferred from homology"/>
<dbReference type="Gene3D" id="2.60.260.20">
    <property type="entry name" value="Urease metallochaperone UreE, N-terminal domain"/>
    <property type="match status" value="2"/>
</dbReference>
<dbReference type="Pfam" id="PF00684">
    <property type="entry name" value="DnaJ_CXXCXGXG"/>
    <property type="match status" value="1"/>
</dbReference>
<comment type="function">
    <text evidence="8">Participates actively in the response to hyperosmotic and heat shock by preventing the aggregation of stress-denatured proteins and by disaggregating proteins, also in an autonomous, DnaK-independent fashion. Unfolded proteins bind initially to DnaJ; upon interaction with the DnaJ-bound protein, DnaK hydrolyzes its bound ATP, resulting in the formation of a stable complex. GrpE releases ADP from DnaK; ATP binding to DnaK triggers the release of the substrate protein, thus completing the reaction cycle. Several rounds of ATP-dependent interactions between DnaJ, DnaK and GrpE are required for fully efficient folding. Also involved, together with DnaK and GrpE, in the DNA replication of plasmids through activation of initiation proteins.</text>
</comment>
<comment type="subunit">
    <text evidence="8">Homodimer.</text>
</comment>
<dbReference type="Gene3D" id="1.10.287.110">
    <property type="entry name" value="DnaJ domain"/>
    <property type="match status" value="1"/>
</dbReference>
<organism evidence="12 13">
    <name type="scientific">Candidatus Falkowbacteria bacterium RIFOXYC2_FULL_36_12</name>
    <dbReference type="NCBI Taxonomy" id="1798002"/>
    <lineage>
        <taxon>Bacteria</taxon>
        <taxon>Candidatus Falkowiibacteriota</taxon>
    </lineage>
</organism>
<protein>
    <recommendedName>
        <fullName evidence="7 8">Chaperone protein DnaJ</fullName>
    </recommendedName>
</protein>
<keyword evidence="4 8" id="KW-0862">Zinc</keyword>
<dbReference type="InterPro" id="IPR002939">
    <property type="entry name" value="DnaJ_C"/>
</dbReference>
<evidence type="ECO:0000256" key="2">
    <source>
        <dbReference type="ARBA" id="ARBA00022737"/>
    </source>
</evidence>
<keyword evidence="8" id="KW-0346">Stress response</keyword>
<dbReference type="GO" id="GO:0051082">
    <property type="term" value="F:unfolded protein binding"/>
    <property type="evidence" value="ECO:0007669"/>
    <property type="project" value="UniProtKB-UniRule"/>
</dbReference>
<evidence type="ECO:0000256" key="9">
    <source>
        <dbReference type="PROSITE-ProRule" id="PRU00546"/>
    </source>
</evidence>
<dbReference type="HAMAP" id="MF_01152">
    <property type="entry name" value="DnaJ"/>
    <property type="match status" value="1"/>
</dbReference>
<evidence type="ECO:0000313" key="12">
    <source>
        <dbReference type="EMBL" id="OGF31759.1"/>
    </source>
</evidence>
<dbReference type="InterPro" id="IPR008971">
    <property type="entry name" value="HSP40/DnaJ_pept-bd"/>
</dbReference>